<name>A0A9P1D009_9DINO</name>
<evidence type="ECO:0000313" key="2">
    <source>
        <dbReference type="EMBL" id="CAI4001339.1"/>
    </source>
</evidence>
<feature type="transmembrane region" description="Helical" evidence="1">
    <location>
        <begin position="53"/>
        <end position="72"/>
    </location>
</feature>
<evidence type="ECO:0000313" key="4">
    <source>
        <dbReference type="Proteomes" id="UP001152797"/>
    </source>
</evidence>
<proteinExistence type="predicted"/>
<keyword evidence="1" id="KW-0812">Transmembrane</keyword>
<sequence>MPRKKAREAFSLSMRNKIPGGVAQMLSGVCDPSGVIINNKNIFQFAAYLRSSAFSSFQPTLSCLLVICGAMGDDYTVPLELFCLIPFFLGALCSWCLWWCWSARKSSGCCSDIMTGEEEHVAPEKKKANSKLDRGVRSFSSEFLYLPSSGHCIHSDPGCCNMKSPQKVKVCSKCFV</sequence>
<feature type="transmembrane region" description="Helical" evidence="1">
    <location>
        <begin position="78"/>
        <end position="101"/>
    </location>
</feature>
<dbReference type="EMBL" id="CAMXCT030002914">
    <property type="protein sequence ID" value="CAL4788651.1"/>
    <property type="molecule type" value="Genomic_DNA"/>
</dbReference>
<keyword evidence="4" id="KW-1185">Reference proteome</keyword>
<dbReference type="AlphaFoldDB" id="A0A9P1D009"/>
<reference evidence="2" key="1">
    <citation type="submission" date="2022-10" db="EMBL/GenBank/DDBJ databases">
        <authorList>
            <person name="Chen Y."/>
            <person name="Dougan E. K."/>
            <person name="Chan C."/>
            <person name="Rhodes N."/>
            <person name="Thang M."/>
        </authorList>
    </citation>
    <scope>NUCLEOTIDE SEQUENCE</scope>
</reference>
<gene>
    <name evidence="2" type="ORF">C1SCF055_LOCUS27393</name>
</gene>
<protein>
    <submittedName>
        <fullName evidence="2">Uncharacterized protein</fullName>
    </submittedName>
</protein>
<keyword evidence="1" id="KW-0472">Membrane</keyword>
<evidence type="ECO:0000256" key="1">
    <source>
        <dbReference type="SAM" id="Phobius"/>
    </source>
</evidence>
<evidence type="ECO:0000313" key="3">
    <source>
        <dbReference type="EMBL" id="CAL1154714.1"/>
    </source>
</evidence>
<keyword evidence="1" id="KW-1133">Transmembrane helix</keyword>
<accession>A0A9P1D009</accession>
<organism evidence="2">
    <name type="scientific">Cladocopium goreaui</name>
    <dbReference type="NCBI Taxonomy" id="2562237"/>
    <lineage>
        <taxon>Eukaryota</taxon>
        <taxon>Sar</taxon>
        <taxon>Alveolata</taxon>
        <taxon>Dinophyceae</taxon>
        <taxon>Suessiales</taxon>
        <taxon>Symbiodiniaceae</taxon>
        <taxon>Cladocopium</taxon>
    </lineage>
</organism>
<comment type="caution">
    <text evidence="2">The sequence shown here is derived from an EMBL/GenBank/DDBJ whole genome shotgun (WGS) entry which is preliminary data.</text>
</comment>
<reference evidence="3" key="2">
    <citation type="submission" date="2024-04" db="EMBL/GenBank/DDBJ databases">
        <authorList>
            <person name="Chen Y."/>
            <person name="Shah S."/>
            <person name="Dougan E. K."/>
            <person name="Thang M."/>
            <person name="Chan C."/>
        </authorList>
    </citation>
    <scope>NUCLEOTIDE SEQUENCE [LARGE SCALE GENOMIC DNA]</scope>
</reference>
<dbReference type="EMBL" id="CAMXCT020002914">
    <property type="protein sequence ID" value="CAL1154714.1"/>
    <property type="molecule type" value="Genomic_DNA"/>
</dbReference>
<dbReference type="Proteomes" id="UP001152797">
    <property type="component" value="Unassembled WGS sequence"/>
</dbReference>
<dbReference type="EMBL" id="CAMXCT010002914">
    <property type="protein sequence ID" value="CAI4001339.1"/>
    <property type="molecule type" value="Genomic_DNA"/>
</dbReference>